<dbReference type="GO" id="GO:0010181">
    <property type="term" value="F:FMN binding"/>
    <property type="evidence" value="ECO:0007669"/>
    <property type="project" value="InterPro"/>
</dbReference>
<dbReference type="PIRSF" id="PIRSF005243">
    <property type="entry name" value="ROO"/>
    <property type="match status" value="1"/>
</dbReference>
<name>A0A9D1EZK6_9BACT</name>
<dbReference type="GO" id="GO:0046872">
    <property type="term" value="F:metal ion binding"/>
    <property type="evidence" value="ECO:0007669"/>
    <property type="project" value="InterPro"/>
</dbReference>
<dbReference type="InterPro" id="IPR036866">
    <property type="entry name" value="RibonucZ/Hydroxyglut_hydro"/>
</dbReference>
<dbReference type="PANTHER" id="PTHR43717">
    <property type="entry name" value="ANAEROBIC NITRIC OXIDE REDUCTASE FLAVORUBREDOXIN"/>
    <property type="match status" value="1"/>
</dbReference>
<dbReference type="EMBL" id="DVIU01000147">
    <property type="protein sequence ID" value="HIS36464.1"/>
    <property type="molecule type" value="Genomic_DNA"/>
</dbReference>
<comment type="similarity">
    <text evidence="1">In the N-terminal section; belongs to the zinc metallo-hydrolase group 3 family.</text>
</comment>
<dbReference type="Gene3D" id="3.60.15.10">
    <property type="entry name" value="Ribonuclease Z/Hydroxyacylglutathione hydrolase-like"/>
    <property type="match status" value="1"/>
</dbReference>
<reference evidence="3" key="2">
    <citation type="journal article" date="2021" name="PeerJ">
        <title>Extensive microbial diversity within the chicken gut microbiome revealed by metagenomics and culture.</title>
        <authorList>
            <person name="Gilroy R."/>
            <person name="Ravi A."/>
            <person name="Getino M."/>
            <person name="Pursley I."/>
            <person name="Horton D.L."/>
            <person name="Alikhan N.F."/>
            <person name="Baker D."/>
            <person name="Gharbi K."/>
            <person name="Hall N."/>
            <person name="Watson M."/>
            <person name="Adriaenssens E.M."/>
            <person name="Foster-Nyarko E."/>
            <person name="Jarju S."/>
            <person name="Secka A."/>
            <person name="Antonio M."/>
            <person name="Oren A."/>
            <person name="Chaudhuri R.R."/>
            <person name="La Ragione R."/>
            <person name="Hildebrand F."/>
            <person name="Pallen M.J."/>
        </authorList>
    </citation>
    <scope>NUCLEOTIDE SEQUENCE</scope>
    <source>
        <strain evidence="3">6276</strain>
    </source>
</reference>
<dbReference type="GO" id="GO:0009055">
    <property type="term" value="F:electron transfer activity"/>
    <property type="evidence" value="ECO:0007669"/>
    <property type="project" value="InterPro"/>
</dbReference>
<proteinExistence type="inferred from homology"/>
<dbReference type="InterPro" id="IPR045761">
    <property type="entry name" value="ODP_dom"/>
</dbReference>
<dbReference type="GO" id="GO:0016491">
    <property type="term" value="F:oxidoreductase activity"/>
    <property type="evidence" value="ECO:0007669"/>
    <property type="project" value="InterPro"/>
</dbReference>
<evidence type="ECO:0000259" key="2">
    <source>
        <dbReference type="PROSITE" id="PS50902"/>
    </source>
</evidence>
<dbReference type="PANTHER" id="PTHR43717:SF1">
    <property type="entry name" value="ANAEROBIC NITRIC OXIDE REDUCTASE FLAVORUBREDOXIN"/>
    <property type="match status" value="1"/>
</dbReference>
<dbReference type="InterPro" id="IPR001279">
    <property type="entry name" value="Metallo-B-lactamas"/>
</dbReference>
<dbReference type="Pfam" id="PF19583">
    <property type="entry name" value="ODP"/>
    <property type="match status" value="1"/>
</dbReference>
<reference evidence="3" key="1">
    <citation type="submission" date="2020-10" db="EMBL/GenBank/DDBJ databases">
        <authorList>
            <person name="Gilroy R."/>
        </authorList>
    </citation>
    <scope>NUCLEOTIDE SEQUENCE</scope>
    <source>
        <strain evidence="3">6276</strain>
    </source>
</reference>
<organism evidence="3 4">
    <name type="scientific">Candidatus Scatousia excrementigallinarum</name>
    <dbReference type="NCBI Taxonomy" id="2840935"/>
    <lineage>
        <taxon>Bacteria</taxon>
        <taxon>Candidatus Scatousia</taxon>
    </lineage>
</organism>
<evidence type="ECO:0000256" key="1">
    <source>
        <dbReference type="ARBA" id="ARBA00007121"/>
    </source>
</evidence>
<dbReference type="AlphaFoldDB" id="A0A9D1EZK6"/>
<evidence type="ECO:0000313" key="4">
    <source>
        <dbReference type="Proteomes" id="UP000823928"/>
    </source>
</evidence>
<dbReference type="SUPFAM" id="SSF52218">
    <property type="entry name" value="Flavoproteins"/>
    <property type="match status" value="1"/>
</dbReference>
<protein>
    <submittedName>
        <fullName evidence="3">FprA family A-type flavoprotein</fullName>
    </submittedName>
</protein>
<accession>A0A9D1EZK6</accession>
<gene>
    <name evidence="3" type="ORF">IAC10_07525</name>
</gene>
<evidence type="ECO:0000313" key="3">
    <source>
        <dbReference type="EMBL" id="HIS36464.1"/>
    </source>
</evidence>
<dbReference type="InterPro" id="IPR029039">
    <property type="entry name" value="Flavoprotein-like_sf"/>
</dbReference>
<comment type="caution">
    <text evidence="3">The sequence shown here is derived from an EMBL/GenBank/DDBJ whole genome shotgun (WGS) entry which is preliminary data.</text>
</comment>
<feature type="domain" description="Flavodoxin-like" evidence="2">
    <location>
        <begin position="248"/>
        <end position="385"/>
    </location>
</feature>
<dbReference type="Proteomes" id="UP000823928">
    <property type="component" value="Unassembled WGS sequence"/>
</dbReference>
<dbReference type="SMART" id="SM00849">
    <property type="entry name" value="Lactamase_B"/>
    <property type="match status" value="1"/>
</dbReference>
<dbReference type="PROSITE" id="PS50902">
    <property type="entry name" value="FLAVODOXIN_LIKE"/>
    <property type="match status" value="1"/>
</dbReference>
<dbReference type="CDD" id="cd07709">
    <property type="entry name" value="flavodiiron_proteins_MBL-fold"/>
    <property type="match status" value="1"/>
</dbReference>
<dbReference type="InterPro" id="IPR008254">
    <property type="entry name" value="Flavodoxin/NO_synth"/>
</dbReference>
<dbReference type="Gene3D" id="3.40.50.360">
    <property type="match status" value="1"/>
</dbReference>
<dbReference type="InterPro" id="IPR016440">
    <property type="entry name" value="Rubredoxin-O_OxRdtase"/>
</dbReference>
<sequence>MKFREIKNNVFYCGLNDRDRRIFDELIPLEHGTTYNSYLVKGSEKVAIIDTMYPPKAEEYLENLDENGITHVDYIIANHGEQDHSGTIPKLLEKYPEAMVVTNAICKGNIMEMLLVPEEKIMVVKNNDELSLGDKTLRFILAPGVHWPDTMFTHIVEDNLLCTCDFLGAHYTFEDIFCPDNCEVEHSAKRYYAEIMMPFRNLCKKYTKQIQEMKPDMILPSHGPIYKNPDFILNLYEDWTADEGKNLVLLPYVSMYNSTEEMIDYISQKLIEKGVKTQVFDIVTGDLGDLAMGLVDATTIVLGSSMVLAGPHPMAVNVAYLANILKPKAKFATFVGSYGWGGNLFGMLSQMLSGLKVDAIEPVLVKGKPKKEDFEKLDILIDEIYNRHKSLNLV</sequence>
<dbReference type="SUPFAM" id="SSF56281">
    <property type="entry name" value="Metallo-hydrolase/oxidoreductase"/>
    <property type="match status" value="1"/>
</dbReference>